<name>A0A182R8X6_ANOFN</name>
<feature type="compositionally biased region" description="Polar residues" evidence="6">
    <location>
        <begin position="276"/>
        <end position="286"/>
    </location>
</feature>
<feature type="compositionally biased region" description="Low complexity" evidence="6">
    <location>
        <begin position="246"/>
        <end position="275"/>
    </location>
</feature>
<dbReference type="InterPro" id="IPR050945">
    <property type="entry name" value="LMO_RBTN_TF"/>
</dbReference>
<keyword evidence="1 5" id="KW-0479">Metal-binding</keyword>
<dbReference type="PROSITE" id="PS50023">
    <property type="entry name" value="LIM_DOMAIN_2"/>
    <property type="match status" value="2"/>
</dbReference>
<protein>
    <recommendedName>
        <fullName evidence="7">LIM zinc-binding domain-containing protein</fullName>
    </recommendedName>
</protein>
<dbReference type="GO" id="GO:0003713">
    <property type="term" value="F:transcription coactivator activity"/>
    <property type="evidence" value="ECO:0007669"/>
    <property type="project" value="TreeGrafter"/>
</dbReference>
<dbReference type="VEuPathDB" id="VectorBase:AFUN002636"/>
<dbReference type="GO" id="GO:0005634">
    <property type="term" value="C:nucleus"/>
    <property type="evidence" value="ECO:0007669"/>
    <property type="project" value="TreeGrafter"/>
</dbReference>
<sequence>MHSTENVAVESINDHTINVQPNRTLHSGSVSATTMGHTTVTPTTPATTIQSSVSATPNLVAATGLAKDCAGCGKRITERFLLKALDIFWHEDCLKCGCCDCRLGEVGSTLYTKANLILCKRDYLRLFGTTGYCAACNKVIPAFEMVMRAKNNVYHLECFACQQCNHRFCVGDRFYLCDNKILCEYDYEERLVFASMACNPSSLAHIRRQVSNLQPAGENHPASVGRLPPASTNRSPYVAEKVGLSQQQQHHNHQQQQQTSAPVATTSAATIASTSCETHPSCTPATSSPQQHHQSGSSNLHLQHSAPQQQQQHHHPSNPGPHRDDGSSGYGSPDSETFEMPNNQ</sequence>
<feature type="region of interest" description="Disordered" evidence="6">
    <location>
        <begin position="243"/>
        <end position="344"/>
    </location>
</feature>
<dbReference type="GO" id="GO:0046872">
    <property type="term" value="F:metal ion binding"/>
    <property type="evidence" value="ECO:0007669"/>
    <property type="project" value="UniProtKB-KW"/>
</dbReference>
<dbReference type="CDD" id="cd09390">
    <property type="entry name" value="LIM2_dLMO"/>
    <property type="match status" value="1"/>
</dbReference>
<evidence type="ECO:0000256" key="5">
    <source>
        <dbReference type="PROSITE-ProRule" id="PRU00125"/>
    </source>
</evidence>
<feature type="compositionally biased region" description="Low complexity" evidence="6">
    <location>
        <begin position="287"/>
        <end position="311"/>
    </location>
</feature>
<dbReference type="Pfam" id="PF00412">
    <property type="entry name" value="LIM"/>
    <property type="match status" value="2"/>
</dbReference>
<dbReference type="AlphaFoldDB" id="A0A182R8X6"/>
<feature type="region of interest" description="Disordered" evidence="6">
    <location>
        <begin position="215"/>
        <end position="234"/>
    </location>
</feature>
<dbReference type="PROSITE" id="PS00478">
    <property type="entry name" value="LIM_DOMAIN_1"/>
    <property type="match status" value="1"/>
</dbReference>
<evidence type="ECO:0000256" key="1">
    <source>
        <dbReference type="ARBA" id="ARBA00022723"/>
    </source>
</evidence>
<dbReference type="GO" id="GO:0140297">
    <property type="term" value="F:DNA-binding transcription factor binding"/>
    <property type="evidence" value="ECO:0007669"/>
    <property type="project" value="TreeGrafter"/>
</dbReference>
<dbReference type="STRING" id="62324.A0A182R8X6"/>
<dbReference type="EnsemblMetazoa" id="AFUN002636-RA">
    <property type="protein sequence ID" value="AFUN002636-PA"/>
    <property type="gene ID" value="AFUN002636"/>
</dbReference>
<evidence type="ECO:0000256" key="4">
    <source>
        <dbReference type="ARBA" id="ARBA00023038"/>
    </source>
</evidence>
<dbReference type="VEuPathDB" id="VectorBase:AFUN2_008727"/>
<reference evidence="8" key="1">
    <citation type="submission" date="2020-05" db="UniProtKB">
        <authorList>
            <consortium name="EnsemblMetazoa"/>
        </authorList>
    </citation>
    <scope>IDENTIFICATION</scope>
    <source>
        <strain evidence="8">FUMOZ</strain>
    </source>
</reference>
<dbReference type="InterPro" id="IPR001781">
    <property type="entry name" value="Znf_LIM"/>
</dbReference>
<evidence type="ECO:0000313" key="8">
    <source>
        <dbReference type="EnsemblMetazoa" id="AFUN002636-PA"/>
    </source>
</evidence>
<evidence type="ECO:0000256" key="3">
    <source>
        <dbReference type="ARBA" id="ARBA00022833"/>
    </source>
</evidence>
<evidence type="ECO:0000259" key="7">
    <source>
        <dbReference type="PROSITE" id="PS50023"/>
    </source>
</evidence>
<evidence type="ECO:0000256" key="2">
    <source>
        <dbReference type="ARBA" id="ARBA00022737"/>
    </source>
</evidence>
<dbReference type="SUPFAM" id="SSF57716">
    <property type="entry name" value="Glucocorticoid receptor-like (DNA-binding domain)"/>
    <property type="match status" value="3"/>
</dbReference>
<dbReference type="FunFam" id="2.10.110.10:FF:000016">
    <property type="entry name" value="LIM domain only 3"/>
    <property type="match status" value="1"/>
</dbReference>
<dbReference type="Gene3D" id="2.10.110.10">
    <property type="entry name" value="Cysteine Rich Protein"/>
    <property type="match status" value="2"/>
</dbReference>
<dbReference type="PANTHER" id="PTHR45787:SF1">
    <property type="entry name" value="LIM ZINC-BINDING DOMAIN-CONTAINING PROTEIN"/>
    <property type="match status" value="1"/>
</dbReference>
<feature type="domain" description="LIM zinc-binding" evidence="7">
    <location>
        <begin position="131"/>
        <end position="193"/>
    </location>
</feature>
<dbReference type="CDD" id="cd09388">
    <property type="entry name" value="LIM1_LMO1_LMO3"/>
    <property type="match status" value="1"/>
</dbReference>
<dbReference type="PANTHER" id="PTHR45787">
    <property type="entry name" value="LD11652P"/>
    <property type="match status" value="1"/>
</dbReference>
<keyword evidence="2" id="KW-0677">Repeat</keyword>
<dbReference type="SMART" id="SM00132">
    <property type="entry name" value="LIM"/>
    <property type="match status" value="2"/>
</dbReference>
<organism evidence="8">
    <name type="scientific">Anopheles funestus</name>
    <name type="common">African malaria mosquito</name>
    <dbReference type="NCBI Taxonomy" id="62324"/>
    <lineage>
        <taxon>Eukaryota</taxon>
        <taxon>Metazoa</taxon>
        <taxon>Ecdysozoa</taxon>
        <taxon>Arthropoda</taxon>
        <taxon>Hexapoda</taxon>
        <taxon>Insecta</taxon>
        <taxon>Pterygota</taxon>
        <taxon>Neoptera</taxon>
        <taxon>Endopterygota</taxon>
        <taxon>Diptera</taxon>
        <taxon>Nematocera</taxon>
        <taxon>Culicoidea</taxon>
        <taxon>Culicidae</taxon>
        <taxon>Anophelinae</taxon>
        <taxon>Anopheles</taxon>
    </lineage>
</organism>
<dbReference type="GO" id="GO:0045944">
    <property type="term" value="P:positive regulation of transcription by RNA polymerase II"/>
    <property type="evidence" value="ECO:0007669"/>
    <property type="project" value="TreeGrafter"/>
</dbReference>
<accession>A0A182R8X6</accession>
<feature type="domain" description="LIM zinc-binding" evidence="7">
    <location>
        <begin position="67"/>
        <end position="129"/>
    </location>
</feature>
<keyword evidence="4 5" id="KW-0440">LIM domain</keyword>
<dbReference type="FunFam" id="2.10.110.10:FF:000015">
    <property type="entry name" value="LIM domain only 3"/>
    <property type="match status" value="1"/>
</dbReference>
<proteinExistence type="predicted"/>
<keyword evidence="3 5" id="KW-0862">Zinc</keyword>
<evidence type="ECO:0000256" key="6">
    <source>
        <dbReference type="SAM" id="MobiDB-lite"/>
    </source>
</evidence>